<dbReference type="Proteomes" id="UP000751614">
    <property type="component" value="Unassembled WGS sequence"/>
</dbReference>
<dbReference type="RefSeq" id="WP_138838683.1">
    <property type="nucleotide sequence ID" value="NZ_VCNI01000003.1"/>
</dbReference>
<comment type="caution">
    <text evidence="1">The sequence shown here is derived from an EMBL/GenBank/DDBJ whole genome shotgun (WGS) entry which is preliminary data.</text>
</comment>
<sequence length="159" mass="18358">MRLSSLIFALIICSCNPKTGNNNDKASETGKKARWDSKNIIGKWTQEVWVGVENKDLPTPPPAADPMYDTLWPPYYEIDKNLVKHFSLGIDSTKYNFDESGKVLILEGLRTDLIGYQKRWRILELSDSAMTIERKFSKHYPNAQNHFDGIDTIRLFEKF</sequence>
<dbReference type="EMBL" id="VCNI01000003">
    <property type="protein sequence ID" value="TMU50990.1"/>
    <property type="molecule type" value="Genomic_DNA"/>
</dbReference>
<proteinExistence type="predicted"/>
<keyword evidence="2" id="KW-1185">Reference proteome</keyword>
<accession>A0ABY2WHX2</accession>
<gene>
    <name evidence="1" type="ORF">FGG15_17355</name>
</gene>
<protein>
    <recommendedName>
        <fullName evidence="3">Lipocalin-like protein</fullName>
    </recommendedName>
</protein>
<dbReference type="PROSITE" id="PS51257">
    <property type="entry name" value="PROKAR_LIPOPROTEIN"/>
    <property type="match status" value="1"/>
</dbReference>
<organism evidence="1 2">
    <name type="scientific">Flagellimonas algicola</name>
    <dbReference type="NCBI Taxonomy" id="2583815"/>
    <lineage>
        <taxon>Bacteria</taxon>
        <taxon>Pseudomonadati</taxon>
        <taxon>Bacteroidota</taxon>
        <taxon>Flavobacteriia</taxon>
        <taxon>Flavobacteriales</taxon>
        <taxon>Flavobacteriaceae</taxon>
        <taxon>Flagellimonas</taxon>
    </lineage>
</organism>
<evidence type="ECO:0000313" key="2">
    <source>
        <dbReference type="Proteomes" id="UP000751614"/>
    </source>
</evidence>
<reference evidence="1 2" key="1">
    <citation type="submission" date="2019-05" db="EMBL/GenBank/DDBJ databases">
        <title>Flagellimonas sp. AsT0115, sp. nov., isolated from a marine red algae, Asparagopsis taxiformis.</title>
        <authorList>
            <person name="Kim J."/>
            <person name="Jeong S.E."/>
            <person name="Jeon C.O."/>
        </authorList>
    </citation>
    <scope>NUCLEOTIDE SEQUENCE [LARGE SCALE GENOMIC DNA]</scope>
    <source>
        <strain evidence="1 2">AsT0115</strain>
    </source>
</reference>
<evidence type="ECO:0008006" key="3">
    <source>
        <dbReference type="Google" id="ProtNLM"/>
    </source>
</evidence>
<name>A0ABY2WHX2_9FLAO</name>
<evidence type="ECO:0000313" key="1">
    <source>
        <dbReference type="EMBL" id="TMU50990.1"/>
    </source>
</evidence>